<dbReference type="CDD" id="cd02883">
    <property type="entry name" value="NUDIX_Hydrolase"/>
    <property type="match status" value="1"/>
</dbReference>
<dbReference type="OrthoDB" id="6934663at2"/>
<dbReference type="Pfam" id="PF00293">
    <property type="entry name" value="NUDIX"/>
    <property type="match status" value="1"/>
</dbReference>
<dbReference type="KEGG" id="tak:Tharo_0421"/>
<dbReference type="InterPro" id="IPR015797">
    <property type="entry name" value="NUDIX_hydrolase-like_dom_sf"/>
</dbReference>
<feature type="domain" description="Nudix hydrolase" evidence="2">
    <location>
        <begin position="92"/>
        <end position="215"/>
    </location>
</feature>
<reference evidence="3 4" key="1">
    <citation type="submission" date="2018-03" db="EMBL/GenBank/DDBJ databases">
        <title>Complete genome sequence of Thauera aromatica, a model organism for studying aromatic compound degradation under denitrifying conditions.</title>
        <authorList>
            <person name="Lo H.-Y."/>
            <person name="Goris T."/>
            <person name="Boll M."/>
            <person name="Mueller J.A."/>
        </authorList>
    </citation>
    <scope>NUCLEOTIDE SEQUENCE [LARGE SCALE GENOMIC DNA]</scope>
    <source>
        <strain evidence="3 4">K172</strain>
    </source>
</reference>
<evidence type="ECO:0000259" key="2">
    <source>
        <dbReference type="PROSITE" id="PS51462"/>
    </source>
</evidence>
<dbReference type="InterPro" id="IPR000086">
    <property type="entry name" value="NUDIX_hydrolase_dom"/>
</dbReference>
<evidence type="ECO:0000313" key="4">
    <source>
        <dbReference type="Proteomes" id="UP000241885"/>
    </source>
</evidence>
<dbReference type="Proteomes" id="UP000241885">
    <property type="component" value="Chromosome"/>
</dbReference>
<proteinExistence type="predicted"/>
<dbReference type="GO" id="GO:0003824">
    <property type="term" value="F:catalytic activity"/>
    <property type="evidence" value="ECO:0007669"/>
    <property type="project" value="UniProtKB-ARBA"/>
</dbReference>
<protein>
    <recommendedName>
        <fullName evidence="2">Nudix hydrolase domain-containing protein</fullName>
    </recommendedName>
</protein>
<organism evidence="3 4">
    <name type="scientific">Thauera aromatica K172</name>
    <dbReference type="NCBI Taxonomy" id="44139"/>
    <lineage>
        <taxon>Bacteria</taxon>
        <taxon>Pseudomonadati</taxon>
        <taxon>Pseudomonadota</taxon>
        <taxon>Betaproteobacteria</taxon>
        <taxon>Rhodocyclales</taxon>
        <taxon>Zoogloeaceae</taxon>
        <taxon>Thauera</taxon>
    </lineage>
</organism>
<dbReference type="EMBL" id="CP028339">
    <property type="protein sequence ID" value="AVR87371.1"/>
    <property type="molecule type" value="Genomic_DNA"/>
</dbReference>
<dbReference type="Gene3D" id="3.90.79.10">
    <property type="entry name" value="Nucleoside Triphosphate Pyrophosphohydrolase"/>
    <property type="match status" value="1"/>
</dbReference>
<evidence type="ECO:0000313" key="3">
    <source>
        <dbReference type="EMBL" id="AVR87371.1"/>
    </source>
</evidence>
<dbReference type="AlphaFoldDB" id="A0A2R4BJ85"/>
<dbReference type="RefSeq" id="WP_107219796.1">
    <property type="nucleotide sequence ID" value="NZ_CP028339.1"/>
</dbReference>
<evidence type="ECO:0000256" key="1">
    <source>
        <dbReference type="SAM" id="MobiDB-lite"/>
    </source>
</evidence>
<keyword evidence="4" id="KW-1185">Reference proteome</keyword>
<gene>
    <name evidence="3" type="ORF">Tharo_0421</name>
</gene>
<name>A0A2R4BJ85_THAAR</name>
<feature type="region of interest" description="Disordered" evidence="1">
    <location>
        <begin position="1"/>
        <end position="29"/>
    </location>
</feature>
<sequence length="222" mass="23689">MKTPTAAPSYHPRVNDSGNPVVIKHPSTPTPPTSWFDPAAVAVFVPGGPVPAELNGIPVAPWTDHPRTAAEWAQVEGQNPDLDEPPLTLTAGKHASAGVAVIENDGRIWLVAPTNRFGSYDQTLPKGTADHGVSLQSTAIREAWEEAGLQVAITGHLMDVERSTSVARYYTARRVAGSPADMGWEAQAVVLCPRERLLEFLTSPYDQGLAAALMAQPAARED</sequence>
<dbReference type="SUPFAM" id="SSF55811">
    <property type="entry name" value="Nudix"/>
    <property type="match status" value="1"/>
</dbReference>
<dbReference type="PROSITE" id="PS51462">
    <property type="entry name" value="NUDIX"/>
    <property type="match status" value="1"/>
</dbReference>
<accession>A0A2R4BJ85</accession>